<dbReference type="GO" id="GO:0005886">
    <property type="term" value="C:plasma membrane"/>
    <property type="evidence" value="ECO:0007669"/>
    <property type="project" value="TreeGrafter"/>
</dbReference>
<dbReference type="Pfam" id="PF00873">
    <property type="entry name" value="ACR_tran"/>
    <property type="match status" value="2"/>
</dbReference>
<dbReference type="SUPFAM" id="SSF82866">
    <property type="entry name" value="Multidrug efflux transporter AcrB transmembrane domain"/>
    <property type="match status" value="2"/>
</dbReference>
<feature type="transmembrane region" description="Helical" evidence="1">
    <location>
        <begin position="976"/>
        <end position="995"/>
    </location>
</feature>
<sequence>MGFTELAIKKKYVTFTLIALLIIGGVRAYFNLPKSENPGFIIKTATIITYMPGASPDKIENLISDKIEEAVKEIPELDYVDSTNKTGFSLVKVNIESKYKDLRPIWDSMRRKVNAIKSQLPSNSIGPIINDEYGDVFGTIIGVTGEDYSYAELEDMVKDMRDELLTIDEVAKVDIVGKQEKRIFIEYDNSKLAELGISPYQLQQILTSRNIILSGGNIELGSERIPLEPTGDYKDLNDIRKTSITLPDGTGIYLDDIADVREGYIDPANAKMRVDGKQALGLAISMKDGGQITKLGAKVKDKVEYFKSQYPIGVNFDFISQQSDLVEKKVSSFTANLIQSTLTVIAVLLVFLGLKEGLLVSTLVPVVIAITFLLMSVFGIGIDTVSLAALIISLGMLVDNSVVMAESIISKLEEGMGKLDAAISSAKELKVPLLVASLVTCAAFSPIGFAKSDVGEFAGGIFKVVALALMTSWVLSLTMVPLFAVLFLKIDKKEEAYNGKVYRVHNRILLTLMKHKIVFVILVLLIIFSGVKGMGFVPKIFMPKDKKTVMTFEVQLPKGTSIERTEDVAKDIDEYIENKLKVKPEQEEVNFFKQLLAGGSIEKYKDEGILNWGTFIGEGAPRFTLAYSAELNSPEYIYFLINTTSVEVIEELILKLEGYTINQFPDAEVKAARLEIMPVGKPIQIRVSGKEMDKLYDIVHSVKDKLRTINGVEDISDDWGLRTKKLRIKIDQDRLEKAGLSNRDVAISLLSVLDGVQLTEYRKDDDIIPVVLRDKNSKNVDISTLETTKVYSLRTGRSVPLKQIAEIKALWEPSIIYRRDGIRTITVKADTVNGITATEVNNQLKPWLDKEQANWGAGYSYAFGGEYESSTEANESIEAQLPITALVILLLLVIQFNSYKKPLTIILIVPLTIVGVAIGLLLTGKAFGFMEILGLISLVGIIVNNSIVLIDRIGIELDEFNRTPQDAILEAAKRRLRPIFLTSATTICGLLPLWFSGDALFGGMAVSLIFGLSFGLLITLIAVPVVYSIVFNINYKEYNYNNIDIDKNMPVDS</sequence>
<feature type="transmembrane region" description="Helical" evidence="1">
    <location>
        <begin position="12"/>
        <end position="30"/>
    </location>
</feature>
<feature type="transmembrane region" description="Helical" evidence="1">
    <location>
        <begin position="903"/>
        <end position="922"/>
    </location>
</feature>
<dbReference type="RefSeq" id="WP_068716482.1">
    <property type="nucleotide sequence ID" value="NZ_LWDV01000008.1"/>
</dbReference>
<keyword evidence="1" id="KW-0472">Membrane</keyword>
<dbReference type="SUPFAM" id="SSF82693">
    <property type="entry name" value="Multidrug efflux transporter AcrB pore domain, PN1, PN2, PC1 and PC2 subdomains"/>
    <property type="match status" value="2"/>
</dbReference>
<feature type="transmembrane region" description="Helical" evidence="1">
    <location>
        <begin position="388"/>
        <end position="409"/>
    </location>
</feature>
<evidence type="ECO:0008006" key="4">
    <source>
        <dbReference type="Google" id="ProtNLM"/>
    </source>
</evidence>
<dbReference type="SUPFAM" id="SSF82714">
    <property type="entry name" value="Multidrug efflux transporter AcrB TolC docking domain, DN and DC subdomains"/>
    <property type="match status" value="2"/>
</dbReference>
<feature type="transmembrane region" description="Helical" evidence="1">
    <location>
        <begin position="934"/>
        <end position="955"/>
    </location>
</feature>
<feature type="transmembrane region" description="Helical" evidence="1">
    <location>
        <begin position="517"/>
        <end position="537"/>
    </location>
</feature>
<dbReference type="Gene3D" id="3.30.70.1320">
    <property type="entry name" value="Multidrug efflux transporter AcrB pore domain like"/>
    <property type="match status" value="1"/>
</dbReference>
<dbReference type="Gene3D" id="1.20.1640.10">
    <property type="entry name" value="Multidrug efflux transporter AcrB transmembrane domain"/>
    <property type="match status" value="2"/>
</dbReference>
<reference evidence="2 3" key="2">
    <citation type="submission" date="2016-08" db="EMBL/GenBank/DDBJ databases">
        <title>Orenia metallireducens sp. nov. strain Z6, a Novel Metal-reducing Firmicute from the Deep Subsurface.</title>
        <authorList>
            <person name="Maxim B.I."/>
            <person name="Kenneth K."/>
            <person name="Flynn T.M."/>
            <person name="Oloughlin E.J."/>
            <person name="Locke R.A."/>
            <person name="Weber J.R."/>
            <person name="Egan S.M."/>
            <person name="Mackie R.I."/>
            <person name="Cann I.K."/>
        </authorList>
    </citation>
    <scope>NUCLEOTIDE SEQUENCE [LARGE SCALE GENOMIC DNA]</scope>
    <source>
        <strain evidence="2 3">Z6</strain>
    </source>
</reference>
<name>A0A1C0A9R5_9FIRM</name>
<dbReference type="EMBL" id="LWDV01000008">
    <property type="protein sequence ID" value="OCL27016.1"/>
    <property type="molecule type" value="Genomic_DNA"/>
</dbReference>
<dbReference type="Gene3D" id="3.30.70.1440">
    <property type="entry name" value="Multidrug efflux transporter AcrB pore domain"/>
    <property type="match status" value="1"/>
</dbReference>
<organism evidence="2 3">
    <name type="scientific">Orenia metallireducens</name>
    <dbReference type="NCBI Taxonomy" id="1413210"/>
    <lineage>
        <taxon>Bacteria</taxon>
        <taxon>Bacillati</taxon>
        <taxon>Bacillota</taxon>
        <taxon>Clostridia</taxon>
        <taxon>Halanaerobiales</taxon>
        <taxon>Halobacteroidaceae</taxon>
        <taxon>Orenia</taxon>
    </lineage>
</organism>
<dbReference type="PANTHER" id="PTHR32063">
    <property type="match status" value="1"/>
</dbReference>
<dbReference type="OrthoDB" id="9757876at2"/>
<feature type="transmembrane region" description="Helical" evidence="1">
    <location>
        <begin position="429"/>
        <end position="449"/>
    </location>
</feature>
<evidence type="ECO:0000313" key="2">
    <source>
        <dbReference type="EMBL" id="OCL27016.1"/>
    </source>
</evidence>
<accession>A0A1C0A9R5</accession>
<protein>
    <recommendedName>
        <fullName evidence="4">Multidrug efflux pump subunit AcrB</fullName>
    </recommendedName>
</protein>
<dbReference type="Gene3D" id="3.30.70.1430">
    <property type="entry name" value="Multidrug efflux transporter AcrB pore domain"/>
    <property type="match status" value="2"/>
</dbReference>
<keyword evidence="1" id="KW-0812">Transmembrane</keyword>
<dbReference type="Gene3D" id="3.30.2090.10">
    <property type="entry name" value="Multidrug efflux transporter AcrB TolC docking domain, DN and DC subdomains"/>
    <property type="match status" value="2"/>
</dbReference>
<dbReference type="InterPro" id="IPR027463">
    <property type="entry name" value="AcrB_DN_DC_subdom"/>
</dbReference>
<dbReference type="PANTHER" id="PTHR32063:SF18">
    <property type="entry name" value="CATION EFFLUX SYSTEM PROTEIN"/>
    <property type="match status" value="1"/>
</dbReference>
<dbReference type="InterPro" id="IPR001036">
    <property type="entry name" value="Acrflvin-R"/>
</dbReference>
<dbReference type="Proteomes" id="UP000093514">
    <property type="component" value="Unassembled WGS sequence"/>
</dbReference>
<feature type="transmembrane region" description="Helical" evidence="1">
    <location>
        <begin position="359"/>
        <end position="382"/>
    </location>
</feature>
<dbReference type="AlphaFoldDB" id="A0A1C0A9R5"/>
<gene>
    <name evidence="2" type="ORF">U472_05895</name>
</gene>
<feature type="transmembrane region" description="Helical" evidence="1">
    <location>
        <begin position="879"/>
        <end position="896"/>
    </location>
</feature>
<keyword evidence="1" id="KW-1133">Transmembrane helix</keyword>
<comment type="caution">
    <text evidence="2">The sequence shown here is derived from an EMBL/GenBank/DDBJ whole genome shotgun (WGS) entry which is preliminary data.</text>
</comment>
<proteinExistence type="predicted"/>
<reference evidence="3" key="1">
    <citation type="submission" date="2016-07" db="EMBL/GenBank/DDBJ databases">
        <authorList>
            <person name="Florea S."/>
            <person name="Webb J.S."/>
            <person name="Jaromczyk J."/>
            <person name="Schardl C.L."/>
        </authorList>
    </citation>
    <scope>NUCLEOTIDE SEQUENCE [LARGE SCALE GENOMIC DNA]</scope>
    <source>
        <strain evidence="3">Z6</strain>
    </source>
</reference>
<feature type="transmembrane region" description="Helical" evidence="1">
    <location>
        <begin position="461"/>
        <end position="488"/>
    </location>
</feature>
<keyword evidence="3" id="KW-1185">Reference proteome</keyword>
<dbReference type="PRINTS" id="PR00702">
    <property type="entry name" value="ACRIFLAVINRP"/>
</dbReference>
<feature type="transmembrane region" description="Helical" evidence="1">
    <location>
        <begin position="333"/>
        <end position="352"/>
    </location>
</feature>
<feature type="transmembrane region" description="Helical" evidence="1">
    <location>
        <begin position="1001"/>
        <end position="1030"/>
    </location>
</feature>
<evidence type="ECO:0000256" key="1">
    <source>
        <dbReference type="SAM" id="Phobius"/>
    </source>
</evidence>
<dbReference type="GO" id="GO:0042910">
    <property type="term" value="F:xenobiotic transmembrane transporter activity"/>
    <property type="evidence" value="ECO:0007669"/>
    <property type="project" value="TreeGrafter"/>
</dbReference>
<evidence type="ECO:0000313" key="3">
    <source>
        <dbReference type="Proteomes" id="UP000093514"/>
    </source>
</evidence>